<evidence type="ECO:0000313" key="2">
    <source>
        <dbReference type="Proteomes" id="UP000183287"/>
    </source>
</evidence>
<sequence length="428" mass="48900">MLNRTSIFKIYLILIGMSLTVLHSSWINASDIDKKVLNGLQIHGFLSQGWTKTTDGDKKEKNDFFGDSSGKEGSFAFRELGVNASHRPLTNLQLSMQLLSRQAGEDSKGGIRIDYGFLDYTVLTTETKEFGVRLGRTKNPLLFYNDTRDVPFTRPSIILPQSIYFDRVRNFGLASDGVQLYGESRSEWGDITAQFSAVFPQVGDTSTEVGVLGRKYPGDLKTRLSYIGRIMYERDGGRWRFAVSGAHFNIGYDPDLNDPLSTGSFRFSPLYFSAQYNAERWSLTSEYAIRHIERENFFNRGVPDSNFTGESFYVQGIYRFNPTWEAVLRYDVYYADRKDRDGNEFQAATGRPDHSRFAKDLTVGLRWNITPSIMMRGEYHRVNGTGWLSTLDNPTFQSMTVVQPDNPQPLNPTDQHWNLFAVQVSYRF</sequence>
<dbReference type="OrthoDB" id="197869at2"/>
<dbReference type="Gene3D" id="2.40.160.20">
    <property type="match status" value="1"/>
</dbReference>
<gene>
    <name evidence="1" type="ORF">SAMN05421863_10974</name>
</gene>
<proteinExistence type="predicted"/>
<protein>
    <recommendedName>
        <fullName evidence="3">Phosphate-selective porin O and P</fullName>
    </recommendedName>
</protein>
<name>A0A1I4W2L9_9PROT</name>
<keyword evidence="2" id="KW-1185">Reference proteome</keyword>
<dbReference type="AlphaFoldDB" id="A0A1I4W2L9"/>
<dbReference type="SUPFAM" id="SSF56935">
    <property type="entry name" value="Porins"/>
    <property type="match status" value="1"/>
</dbReference>
<reference evidence="2" key="1">
    <citation type="submission" date="2016-10" db="EMBL/GenBank/DDBJ databases">
        <authorList>
            <person name="Varghese N."/>
            <person name="Submissions S."/>
        </authorList>
    </citation>
    <scope>NUCLEOTIDE SEQUENCE [LARGE SCALE GENOMIC DNA]</scope>
    <source>
        <strain evidence="2">Nm44</strain>
    </source>
</reference>
<evidence type="ECO:0008006" key="3">
    <source>
        <dbReference type="Google" id="ProtNLM"/>
    </source>
</evidence>
<evidence type="ECO:0000313" key="1">
    <source>
        <dbReference type="EMBL" id="SFN07818.1"/>
    </source>
</evidence>
<organism evidence="1 2">
    <name type="scientific">Nitrosomonas communis</name>
    <dbReference type="NCBI Taxonomy" id="44574"/>
    <lineage>
        <taxon>Bacteria</taxon>
        <taxon>Pseudomonadati</taxon>
        <taxon>Pseudomonadota</taxon>
        <taxon>Betaproteobacteria</taxon>
        <taxon>Nitrosomonadales</taxon>
        <taxon>Nitrosomonadaceae</taxon>
        <taxon>Nitrosomonas</taxon>
    </lineage>
</organism>
<dbReference type="Proteomes" id="UP000183287">
    <property type="component" value="Unassembled WGS sequence"/>
</dbReference>
<accession>A0A1I4W2L9</accession>
<dbReference type="EMBL" id="FOUB01000097">
    <property type="protein sequence ID" value="SFN07818.1"/>
    <property type="molecule type" value="Genomic_DNA"/>
</dbReference>
<dbReference type="STRING" id="44574.AAW31_06335"/>